<dbReference type="PROSITE" id="PS50088">
    <property type="entry name" value="ANK_REPEAT"/>
    <property type="match status" value="1"/>
</dbReference>
<accession>A0AA39XUM9</accession>
<evidence type="ECO:0000313" key="5">
    <source>
        <dbReference type="Proteomes" id="UP001174936"/>
    </source>
</evidence>
<name>A0AA39XUM9_9PEZI</name>
<organism evidence="4 5">
    <name type="scientific">Cercophora newfieldiana</name>
    <dbReference type="NCBI Taxonomy" id="92897"/>
    <lineage>
        <taxon>Eukaryota</taxon>
        <taxon>Fungi</taxon>
        <taxon>Dikarya</taxon>
        <taxon>Ascomycota</taxon>
        <taxon>Pezizomycotina</taxon>
        <taxon>Sordariomycetes</taxon>
        <taxon>Sordariomycetidae</taxon>
        <taxon>Sordariales</taxon>
        <taxon>Lasiosphaeriaceae</taxon>
        <taxon>Cercophora</taxon>
    </lineage>
</organism>
<comment type="caution">
    <text evidence="4">The sequence shown here is derived from an EMBL/GenBank/DDBJ whole genome shotgun (WGS) entry which is preliminary data.</text>
</comment>
<reference evidence="4" key="1">
    <citation type="submission" date="2023-06" db="EMBL/GenBank/DDBJ databases">
        <title>Genome-scale phylogeny and comparative genomics of the fungal order Sordariales.</title>
        <authorList>
            <consortium name="Lawrence Berkeley National Laboratory"/>
            <person name="Hensen N."/>
            <person name="Bonometti L."/>
            <person name="Westerberg I."/>
            <person name="Brannstrom I.O."/>
            <person name="Guillou S."/>
            <person name="Cros-Aarteil S."/>
            <person name="Calhoun S."/>
            <person name="Haridas S."/>
            <person name="Kuo A."/>
            <person name="Mondo S."/>
            <person name="Pangilinan J."/>
            <person name="Riley R."/>
            <person name="Labutti K."/>
            <person name="Andreopoulos B."/>
            <person name="Lipzen A."/>
            <person name="Chen C."/>
            <person name="Yanf M."/>
            <person name="Daum C."/>
            <person name="Ng V."/>
            <person name="Clum A."/>
            <person name="Steindorff A."/>
            <person name="Ohm R."/>
            <person name="Martin F."/>
            <person name="Silar P."/>
            <person name="Natvig D."/>
            <person name="Lalanne C."/>
            <person name="Gautier V."/>
            <person name="Ament-Velasquez S.L."/>
            <person name="Kruys A."/>
            <person name="Hutchinson M.I."/>
            <person name="Powell A.J."/>
            <person name="Barry K."/>
            <person name="Miller A.N."/>
            <person name="Grigoriev I.V."/>
            <person name="Debuchy R."/>
            <person name="Gladieux P."/>
            <person name="Thoren M.H."/>
            <person name="Johannesson H."/>
        </authorList>
    </citation>
    <scope>NUCLEOTIDE SEQUENCE</scope>
    <source>
        <strain evidence="4">SMH2532-1</strain>
    </source>
</reference>
<gene>
    <name evidence="4" type="ORF">B0T16DRAFT_463376</name>
</gene>
<proteinExistence type="predicted"/>
<evidence type="ECO:0000256" key="1">
    <source>
        <dbReference type="ARBA" id="ARBA00022737"/>
    </source>
</evidence>
<dbReference type="PANTHER" id="PTHR24126:SF14">
    <property type="entry name" value="ANK_REP_REGION DOMAIN-CONTAINING PROTEIN"/>
    <property type="match status" value="1"/>
</dbReference>
<dbReference type="InterPro" id="IPR036770">
    <property type="entry name" value="Ankyrin_rpt-contain_sf"/>
</dbReference>
<feature type="repeat" description="ANK" evidence="3">
    <location>
        <begin position="348"/>
        <end position="380"/>
    </location>
</feature>
<keyword evidence="2 3" id="KW-0040">ANK repeat</keyword>
<dbReference type="Pfam" id="PF12796">
    <property type="entry name" value="Ank_2"/>
    <property type="match status" value="1"/>
</dbReference>
<evidence type="ECO:0000256" key="3">
    <source>
        <dbReference type="PROSITE-ProRule" id="PRU00023"/>
    </source>
</evidence>
<evidence type="ECO:0000313" key="4">
    <source>
        <dbReference type="EMBL" id="KAK0639732.1"/>
    </source>
</evidence>
<keyword evidence="5" id="KW-1185">Reference proteome</keyword>
<evidence type="ECO:0000256" key="2">
    <source>
        <dbReference type="ARBA" id="ARBA00023043"/>
    </source>
</evidence>
<sequence length="534" mass="58256">MSSDNQAELTLAKTSYCEGNRDALPTILQFWTSNQGTSTGLGLLTPWETSLSEVLHEAIWRGYTSDVQTILDAGVPPTLRSPHGGYDTPLFAAARIGQRDIARLFWQRVGQYGRFYQPDMRRDMGHPSSNQSCIGVAAQAGHAALVAEFLGLWNGWTPGEMRYALLAAAAEWQSDTVDLLLDRVMTYTPDDIQDALAVAVTPSADAEDDIVLARQYNLVCRLADAGADTNGFTSGISWPAGPMLVVAACSAGSLGLLKGLLEKWAKPNIQDPETGQTALQQYRLHDGMSHSIATPKALLDRGASPERADYEGETPMHAIALAGTLEELQLYLDHCVDADTTLHRQNLHGETLLHYAAAGKNVDVVGFLIYSGLDVNAINNNGWTPLICEVMPTGRAGLSAAEDVANLLLHHGARADTITAENWTPMHALGSWALLDGDNDEKEMLQIRLGKELISRGAALDAEARVLRGKDVKPYTVCGKWGFRMQRLAEMEERRTKEAVPDEETMPHLWACRTGAMGLFQVILDYWASEAEAQ</sequence>
<protein>
    <submittedName>
        <fullName evidence="4">Ankyrin repeat-containing domain protein</fullName>
    </submittedName>
</protein>
<dbReference type="EMBL" id="JAULSV010000007">
    <property type="protein sequence ID" value="KAK0639732.1"/>
    <property type="molecule type" value="Genomic_DNA"/>
</dbReference>
<dbReference type="AlphaFoldDB" id="A0AA39XUM9"/>
<dbReference type="Gene3D" id="1.25.40.20">
    <property type="entry name" value="Ankyrin repeat-containing domain"/>
    <property type="match status" value="1"/>
</dbReference>
<dbReference type="PROSITE" id="PS50297">
    <property type="entry name" value="ANK_REP_REGION"/>
    <property type="match status" value="1"/>
</dbReference>
<dbReference type="SMART" id="SM00248">
    <property type="entry name" value="ANK"/>
    <property type="match status" value="5"/>
</dbReference>
<keyword evidence="1" id="KW-0677">Repeat</keyword>
<dbReference type="InterPro" id="IPR002110">
    <property type="entry name" value="Ankyrin_rpt"/>
</dbReference>
<dbReference type="SUPFAM" id="SSF48403">
    <property type="entry name" value="Ankyrin repeat"/>
    <property type="match status" value="2"/>
</dbReference>
<dbReference type="Proteomes" id="UP001174936">
    <property type="component" value="Unassembled WGS sequence"/>
</dbReference>
<dbReference type="PANTHER" id="PTHR24126">
    <property type="entry name" value="ANKYRIN REPEAT, PH AND SEC7 DOMAIN CONTAINING PROTEIN SECG-RELATED"/>
    <property type="match status" value="1"/>
</dbReference>